<dbReference type="Proteomes" id="UP000363590">
    <property type="component" value="Chromosome"/>
</dbReference>
<protein>
    <submittedName>
        <fullName evidence="1">Uncharacterized protein</fullName>
    </submittedName>
</protein>
<reference evidence="1 2" key="1">
    <citation type="submission" date="2019-10" db="EMBL/GenBank/DDBJ databases">
        <authorList>
            <person name="Wang R."/>
        </authorList>
    </citation>
    <scope>NUCLEOTIDE SEQUENCE [LARGE SCALE GENOMIC DNA]</scope>
    <source>
        <strain evidence="1 2">ATCC 19377</strain>
    </source>
</reference>
<evidence type="ECO:0000313" key="1">
    <source>
        <dbReference type="EMBL" id="QFX94886.1"/>
    </source>
</evidence>
<evidence type="ECO:0000313" key="2">
    <source>
        <dbReference type="Proteomes" id="UP000363590"/>
    </source>
</evidence>
<proteinExistence type="predicted"/>
<gene>
    <name evidence="1" type="ORF">GCD22_00357</name>
</gene>
<dbReference type="AlphaFoldDB" id="A0A5P9XP12"/>
<accession>A0A5P9XP12</accession>
<dbReference type="EMBL" id="CP045571">
    <property type="protein sequence ID" value="QFX94886.1"/>
    <property type="molecule type" value="Genomic_DNA"/>
</dbReference>
<organism evidence="1 2">
    <name type="scientific">Acidithiobacillus thiooxidans ATCC 19377</name>
    <dbReference type="NCBI Taxonomy" id="637390"/>
    <lineage>
        <taxon>Bacteria</taxon>
        <taxon>Pseudomonadati</taxon>
        <taxon>Pseudomonadota</taxon>
        <taxon>Acidithiobacillia</taxon>
        <taxon>Acidithiobacillales</taxon>
        <taxon>Acidithiobacillaceae</taxon>
        <taxon>Acidithiobacillus</taxon>
    </lineage>
</organism>
<dbReference type="KEGG" id="atx:GCD22_00357"/>
<name>A0A5P9XP12_ACITH</name>
<sequence>MGFHIKASISIHEYIAKPFPGYCTITEGSIPKSFILKTASAVGALQRLLF</sequence>